<evidence type="ECO:0000313" key="3">
    <source>
        <dbReference type="Proteomes" id="UP000282460"/>
    </source>
</evidence>
<gene>
    <name evidence="2" type="ORF">D9V28_12850</name>
</gene>
<keyword evidence="1" id="KW-1133">Transmembrane helix</keyword>
<feature type="transmembrane region" description="Helical" evidence="1">
    <location>
        <begin position="35"/>
        <end position="53"/>
    </location>
</feature>
<organism evidence="2 3">
    <name type="scientific">Mycetocola zhadangensis</name>
    <dbReference type="NCBI Taxonomy" id="1164595"/>
    <lineage>
        <taxon>Bacteria</taxon>
        <taxon>Bacillati</taxon>
        <taxon>Actinomycetota</taxon>
        <taxon>Actinomycetes</taxon>
        <taxon>Micrococcales</taxon>
        <taxon>Microbacteriaceae</taxon>
        <taxon>Mycetocola</taxon>
    </lineage>
</organism>
<accession>A0A3L7ISY3</accession>
<protein>
    <submittedName>
        <fullName evidence="2">Uncharacterized protein</fullName>
    </submittedName>
</protein>
<dbReference type="Proteomes" id="UP000282460">
    <property type="component" value="Unassembled WGS sequence"/>
</dbReference>
<evidence type="ECO:0000313" key="2">
    <source>
        <dbReference type="EMBL" id="RLQ81259.1"/>
    </source>
</evidence>
<reference evidence="2 3" key="1">
    <citation type="submission" date="2018-10" db="EMBL/GenBank/DDBJ databases">
        <authorList>
            <person name="Li J."/>
        </authorList>
    </citation>
    <scope>NUCLEOTIDE SEQUENCE [LARGE SCALE GENOMIC DNA]</scope>
    <source>
        <strain evidence="2 3">ZD1-4</strain>
    </source>
</reference>
<feature type="transmembrane region" description="Helical" evidence="1">
    <location>
        <begin position="7"/>
        <end position="29"/>
    </location>
</feature>
<name>A0A3L7ISY3_9MICO</name>
<comment type="caution">
    <text evidence="2">The sequence shown here is derived from an EMBL/GenBank/DDBJ whole genome shotgun (WGS) entry which is preliminary data.</text>
</comment>
<dbReference type="EMBL" id="RCWJ01000004">
    <property type="protein sequence ID" value="RLQ81259.1"/>
    <property type="molecule type" value="Genomic_DNA"/>
</dbReference>
<dbReference type="AlphaFoldDB" id="A0A3L7ISY3"/>
<proteinExistence type="predicted"/>
<evidence type="ECO:0000256" key="1">
    <source>
        <dbReference type="SAM" id="Phobius"/>
    </source>
</evidence>
<keyword evidence="3" id="KW-1185">Reference proteome</keyword>
<keyword evidence="1" id="KW-0472">Membrane</keyword>
<keyword evidence="1" id="KW-0812">Transmembrane</keyword>
<dbReference type="RefSeq" id="WP_121660171.1">
    <property type="nucleotide sequence ID" value="NZ_BMEK01000003.1"/>
</dbReference>
<sequence length="63" mass="6337">MDLLDALTVALLIVGTCNLIIGVVCVVIGETQVGIALIPGGGGAVVLALAVRAHRRRTADDGD</sequence>